<organism evidence="2 3">
    <name type="scientific">Saguinus oedipus</name>
    <name type="common">Cotton-top tamarin</name>
    <name type="synonym">Oedipomidas oedipus</name>
    <dbReference type="NCBI Taxonomy" id="9490"/>
    <lineage>
        <taxon>Eukaryota</taxon>
        <taxon>Metazoa</taxon>
        <taxon>Chordata</taxon>
        <taxon>Craniata</taxon>
        <taxon>Vertebrata</taxon>
        <taxon>Euteleostomi</taxon>
        <taxon>Mammalia</taxon>
        <taxon>Eutheria</taxon>
        <taxon>Euarchontoglires</taxon>
        <taxon>Primates</taxon>
        <taxon>Haplorrhini</taxon>
        <taxon>Platyrrhini</taxon>
        <taxon>Cebidae</taxon>
        <taxon>Callitrichinae</taxon>
        <taxon>Saguinus</taxon>
    </lineage>
</organism>
<dbReference type="PANTHER" id="PTHR11324">
    <property type="entry name" value="IL16-RELATED"/>
    <property type="match status" value="1"/>
</dbReference>
<feature type="compositionally biased region" description="Basic and acidic residues" evidence="1">
    <location>
        <begin position="106"/>
        <end position="122"/>
    </location>
</feature>
<dbReference type="Proteomes" id="UP001266305">
    <property type="component" value="Unassembled WGS sequence"/>
</dbReference>
<feature type="compositionally biased region" description="Basic residues" evidence="1">
    <location>
        <begin position="1"/>
        <end position="10"/>
    </location>
</feature>
<accession>A0ABQ9W7U4</accession>
<feature type="compositionally biased region" description="Low complexity" evidence="1">
    <location>
        <begin position="15"/>
        <end position="28"/>
    </location>
</feature>
<proteinExistence type="predicted"/>
<feature type="region of interest" description="Disordered" evidence="1">
    <location>
        <begin position="1"/>
        <end position="172"/>
    </location>
</feature>
<dbReference type="EMBL" id="JASSZA010000002">
    <property type="protein sequence ID" value="KAK2117694.1"/>
    <property type="molecule type" value="Genomic_DNA"/>
</dbReference>
<reference evidence="2 3" key="1">
    <citation type="submission" date="2023-05" db="EMBL/GenBank/DDBJ databases">
        <title>B98-5 Cell Line De Novo Hybrid Assembly: An Optical Mapping Approach.</title>
        <authorList>
            <person name="Kananen K."/>
            <person name="Auerbach J.A."/>
            <person name="Kautto E."/>
            <person name="Blachly J.S."/>
        </authorList>
    </citation>
    <scope>NUCLEOTIDE SEQUENCE [LARGE SCALE GENOMIC DNA]</scope>
    <source>
        <strain evidence="2">B95-8</strain>
        <tissue evidence="2">Cell line</tissue>
    </source>
</reference>
<feature type="compositionally biased region" description="Polar residues" evidence="1">
    <location>
        <begin position="62"/>
        <end position="72"/>
    </location>
</feature>
<protein>
    <submittedName>
        <fullName evidence="2">PDZ domain-containing protein 2</fullName>
    </submittedName>
</protein>
<evidence type="ECO:0000313" key="2">
    <source>
        <dbReference type="EMBL" id="KAK2117694.1"/>
    </source>
</evidence>
<comment type="caution">
    <text evidence="2">The sequence shown here is derived from an EMBL/GenBank/DDBJ whole genome shotgun (WGS) entry which is preliminary data.</text>
</comment>
<gene>
    <name evidence="2" type="primary">PDZD2_2</name>
    <name evidence="2" type="ORF">P7K49_004581</name>
</gene>
<sequence length="172" mass="18783">MLRRFKHKAHSTYNGNSSNSSEPGETPTLELGDRTAKKGKRTRKFGVISRPPANKAPEESKGSTSCEVSSDPSAELENGPDPELGNGHVFQLENGPDSLKEVAGPRLERSEVDRGTEQRNPKTDAPLTTSNDKRRFSKGGKTDFQSSDCLARSHGKEKNSPTTCRSGEFIHD</sequence>
<evidence type="ECO:0000313" key="3">
    <source>
        <dbReference type="Proteomes" id="UP001266305"/>
    </source>
</evidence>
<dbReference type="PANTHER" id="PTHR11324:SF16">
    <property type="entry name" value="PDZ DOMAIN-CONTAINING PROTEIN 2"/>
    <property type="match status" value="1"/>
</dbReference>
<evidence type="ECO:0000256" key="1">
    <source>
        <dbReference type="SAM" id="MobiDB-lite"/>
    </source>
</evidence>
<name>A0ABQ9W7U4_SAGOE</name>
<keyword evidence="3" id="KW-1185">Reference proteome</keyword>